<dbReference type="RefSeq" id="WP_219292647.1">
    <property type="nucleotide sequence ID" value="NZ_RPHB01000008.1"/>
</dbReference>
<feature type="domain" description="Protein FecR C-terminal" evidence="2">
    <location>
        <begin position="251"/>
        <end position="317"/>
    </location>
</feature>
<keyword evidence="4" id="KW-1185">Reference proteome</keyword>
<dbReference type="PANTHER" id="PTHR30273">
    <property type="entry name" value="PERIPLASMIC SIGNAL SENSOR AND SIGMA FACTOR ACTIVATOR FECR-RELATED"/>
    <property type="match status" value="1"/>
</dbReference>
<dbReference type="Proteomes" id="UP000727490">
    <property type="component" value="Unassembled WGS sequence"/>
</dbReference>
<dbReference type="EMBL" id="RPHB01000008">
    <property type="protein sequence ID" value="MBW3469500.1"/>
    <property type="molecule type" value="Genomic_DNA"/>
</dbReference>
<dbReference type="InterPro" id="IPR032508">
    <property type="entry name" value="FecR_C"/>
</dbReference>
<protein>
    <submittedName>
        <fullName evidence="3">FecR family protein</fullName>
    </submittedName>
</protein>
<evidence type="ECO:0000313" key="3">
    <source>
        <dbReference type="EMBL" id="MBW3469500.1"/>
    </source>
</evidence>
<dbReference type="Pfam" id="PF04773">
    <property type="entry name" value="FecR"/>
    <property type="match status" value="1"/>
</dbReference>
<feature type="domain" description="FecR protein" evidence="1">
    <location>
        <begin position="113"/>
        <end position="204"/>
    </location>
</feature>
<dbReference type="AlphaFoldDB" id="A0A951IYE0"/>
<evidence type="ECO:0000259" key="2">
    <source>
        <dbReference type="Pfam" id="PF16344"/>
    </source>
</evidence>
<organism evidence="3 4">
    <name type="scientific">Arthrospiribacter ruber</name>
    <dbReference type="NCBI Taxonomy" id="2487934"/>
    <lineage>
        <taxon>Bacteria</taxon>
        <taxon>Pseudomonadati</taxon>
        <taxon>Bacteroidota</taxon>
        <taxon>Cytophagia</taxon>
        <taxon>Cytophagales</taxon>
        <taxon>Cyclobacteriaceae</taxon>
        <taxon>Arthrospiribacter</taxon>
    </lineage>
</organism>
<dbReference type="PANTHER" id="PTHR30273:SF2">
    <property type="entry name" value="PROTEIN FECR"/>
    <property type="match status" value="1"/>
</dbReference>
<comment type="caution">
    <text evidence="3">The sequence shown here is derived from an EMBL/GenBank/DDBJ whole genome shotgun (WGS) entry which is preliminary data.</text>
</comment>
<name>A0A951IYE0_9BACT</name>
<proteinExistence type="predicted"/>
<dbReference type="GO" id="GO:0016989">
    <property type="term" value="F:sigma factor antagonist activity"/>
    <property type="evidence" value="ECO:0007669"/>
    <property type="project" value="TreeGrafter"/>
</dbReference>
<dbReference type="InterPro" id="IPR006860">
    <property type="entry name" value="FecR"/>
</dbReference>
<dbReference type="InterPro" id="IPR012373">
    <property type="entry name" value="Ferrdict_sens_TM"/>
</dbReference>
<sequence>MQFRYEDFEKFQKGLMEKQEAERFLNWINSPEGEQAAQVWIEKEWENFDHKDGATDQKITKIRSLPTPFKWKNIAATVLILLSAVAVFYFNSQSTPPVEYQLSEIPKEITRTSPKGKKLKVTLSDGSTVHLNSESSISYKSNFNESRVLELTGEAFFEVMSDSTRPFKVITRDIATVALGTSFNINAYEEKEEILISLSSGKIKIEDTEDNSKESFFVQPGQSIGYAHKDRILRNKDIAIEKAIQWKSGILEFEDKPLEEVLFTLERWYGVSFSTIKGKIPYHKCSGKFKPNEYLDNVLEALSHSIEFEYTIENKDVKLNFK</sequence>
<evidence type="ECO:0000313" key="4">
    <source>
        <dbReference type="Proteomes" id="UP000727490"/>
    </source>
</evidence>
<dbReference type="Pfam" id="PF16344">
    <property type="entry name" value="FecR_C"/>
    <property type="match status" value="1"/>
</dbReference>
<reference evidence="3 4" key="1">
    <citation type="journal article" date="2020" name="Syst. Appl. Microbiol.">
        <title>Arthrospiribacter ruber gen. nov., sp. nov., a novel bacterium isolated from Arthrospira cultures.</title>
        <authorList>
            <person name="Waleron M."/>
            <person name="Misztak A."/>
            <person name="Waleron M.M."/>
            <person name="Furmaniak M."/>
            <person name="Mrozik A."/>
            <person name="Waleron K."/>
        </authorList>
    </citation>
    <scope>NUCLEOTIDE SEQUENCE [LARGE SCALE GENOMIC DNA]</scope>
    <source>
        <strain evidence="3 4">DPMB0001</strain>
    </source>
</reference>
<gene>
    <name evidence="3" type="ORF">EGN73_17005</name>
</gene>
<evidence type="ECO:0000259" key="1">
    <source>
        <dbReference type="Pfam" id="PF04773"/>
    </source>
</evidence>
<dbReference type="PIRSF" id="PIRSF018266">
    <property type="entry name" value="FecR"/>
    <property type="match status" value="1"/>
</dbReference>
<accession>A0A951IYE0</accession>